<organism evidence="2 3">
    <name type="scientific">Natronomonas moolapensis (strain DSM 18674 / CECT 7526 / JCM 14361 / 8.8.11)</name>
    <dbReference type="NCBI Taxonomy" id="268739"/>
    <lineage>
        <taxon>Archaea</taxon>
        <taxon>Methanobacteriati</taxon>
        <taxon>Methanobacteriota</taxon>
        <taxon>Stenosarchaea group</taxon>
        <taxon>Halobacteria</taxon>
        <taxon>Halobacteriales</taxon>
        <taxon>Natronomonadaceae</taxon>
        <taxon>Natronomonas</taxon>
    </lineage>
</organism>
<dbReference type="eggNOG" id="arCOG02462">
    <property type="taxonomic scope" value="Archaea"/>
</dbReference>
<dbReference type="OrthoDB" id="9014at2157"/>
<feature type="compositionally biased region" description="Basic and acidic residues" evidence="1">
    <location>
        <begin position="207"/>
        <end position="220"/>
    </location>
</feature>
<dbReference type="AlphaFoldDB" id="M1XLF1"/>
<dbReference type="GeneID" id="14651898"/>
<evidence type="ECO:0000313" key="2">
    <source>
        <dbReference type="EMBL" id="CCQ37604.1"/>
    </source>
</evidence>
<protein>
    <submittedName>
        <fullName evidence="2">Cyclase family protein</fullName>
    </submittedName>
</protein>
<feature type="region of interest" description="Disordered" evidence="1">
    <location>
        <begin position="1"/>
        <end position="22"/>
    </location>
</feature>
<feature type="region of interest" description="Disordered" evidence="1">
    <location>
        <begin position="201"/>
        <end position="220"/>
    </location>
</feature>
<name>M1XLF1_NATM8</name>
<dbReference type="STRING" id="268739.Nmlp_3477"/>
<reference evidence="2 3" key="1">
    <citation type="journal article" date="2013" name="Genome Announc.">
        <title>Genome of the haloarchaeon Natronomonas moolapensis, a neutrophilic member of a previously haloalkaliphilic genus.</title>
        <authorList>
            <person name="Dyall-Smith M.L."/>
            <person name="Pfeiffer F."/>
            <person name="Oberwinkler T."/>
            <person name="Klee K."/>
            <person name="Rampp M."/>
            <person name="Palm P."/>
            <person name="Gross K."/>
            <person name="Schuster S.C."/>
            <person name="Oesterhelt D."/>
        </authorList>
    </citation>
    <scope>NUCLEOTIDE SEQUENCE [LARGE SCALE GENOMIC DNA]</scope>
    <source>
        <strain evidence="3">DSM 18674 / JCM 14361 / 8.8.11</strain>
    </source>
</reference>
<feature type="region of interest" description="Disordered" evidence="1">
    <location>
        <begin position="142"/>
        <end position="163"/>
    </location>
</feature>
<dbReference type="EMBL" id="HF582854">
    <property type="protein sequence ID" value="CCQ37604.1"/>
    <property type="molecule type" value="Genomic_DNA"/>
</dbReference>
<dbReference type="InterPro" id="IPR037175">
    <property type="entry name" value="KFase_sf"/>
</dbReference>
<dbReference type="HOGENOM" id="CLU_030671_3_0_2"/>
<dbReference type="GO" id="GO:0004061">
    <property type="term" value="F:arylformamidase activity"/>
    <property type="evidence" value="ECO:0007669"/>
    <property type="project" value="InterPro"/>
</dbReference>
<evidence type="ECO:0000256" key="1">
    <source>
        <dbReference type="SAM" id="MobiDB-lite"/>
    </source>
</evidence>
<evidence type="ECO:0000313" key="3">
    <source>
        <dbReference type="Proteomes" id="UP000011867"/>
    </source>
</evidence>
<dbReference type="KEGG" id="nmo:Nmlp_3477"/>
<dbReference type="PANTHER" id="PTHR31118:SF32">
    <property type="entry name" value="KYNURENINE FORMAMIDASE"/>
    <property type="match status" value="1"/>
</dbReference>
<accession>M1XLF1</accession>
<dbReference type="PANTHER" id="PTHR31118">
    <property type="entry name" value="CYCLASE-LIKE PROTEIN 2"/>
    <property type="match status" value="1"/>
</dbReference>
<dbReference type="Pfam" id="PF04199">
    <property type="entry name" value="Cyclase"/>
    <property type="match status" value="1"/>
</dbReference>
<dbReference type="Proteomes" id="UP000011867">
    <property type="component" value="Chromosome"/>
</dbReference>
<dbReference type="Gene3D" id="3.50.30.50">
    <property type="entry name" value="Putative cyclase"/>
    <property type="match status" value="1"/>
</dbReference>
<dbReference type="RefSeq" id="WP_015410342.1">
    <property type="nucleotide sequence ID" value="NC_020388.1"/>
</dbReference>
<dbReference type="InterPro" id="IPR007325">
    <property type="entry name" value="KFase/CYL"/>
</dbReference>
<gene>
    <name evidence="2" type="ordered locus">Nmlp_3477</name>
</gene>
<sequence length="220" mass="23471">MYRDLSQPIETGMQRFPGDPEVSVEPVATADSEGYRVSAIDCGTHTGTHVDAPSHVGLEGAIDGFDVGRFVVNARVVDCTGLDPREPIEPSALPDDDGGEMVLVRTGWDDHWGSPRYLDHPYLTAGAADRCVAAGWSVGLDTLSPDPTPSENAAPGEPEGVPAHRRLLGNGRFVVENLRNLGGLGRCRLFAVPLPIAEGDGSPVRAFARERPQEADAQPR</sequence>
<proteinExistence type="predicted"/>
<dbReference type="GO" id="GO:0019441">
    <property type="term" value="P:L-tryptophan catabolic process to kynurenine"/>
    <property type="evidence" value="ECO:0007669"/>
    <property type="project" value="InterPro"/>
</dbReference>
<dbReference type="SUPFAM" id="SSF102198">
    <property type="entry name" value="Putative cyclase"/>
    <property type="match status" value="1"/>
</dbReference>
<keyword evidence="3" id="KW-1185">Reference proteome</keyword>